<comment type="caution">
    <text evidence="2">The sequence shown here is derived from an EMBL/GenBank/DDBJ whole genome shotgun (WGS) entry which is preliminary data.</text>
</comment>
<dbReference type="Proteomes" id="UP000051442">
    <property type="component" value="Unassembled WGS sequence"/>
</dbReference>
<organism evidence="2 3">
    <name type="scientific">Secundilactobacillus similis DSM 23365 = JCM 2765</name>
    <dbReference type="NCBI Taxonomy" id="1423804"/>
    <lineage>
        <taxon>Bacteria</taxon>
        <taxon>Bacillati</taxon>
        <taxon>Bacillota</taxon>
        <taxon>Bacilli</taxon>
        <taxon>Lactobacillales</taxon>
        <taxon>Lactobacillaceae</taxon>
        <taxon>Secundilactobacillus</taxon>
    </lineage>
</organism>
<dbReference type="SUPFAM" id="SSF55821">
    <property type="entry name" value="YrdC/RibB"/>
    <property type="match status" value="1"/>
</dbReference>
<dbReference type="STRING" id="1423804.FD14_GL000149"/>
<protein>
    <submittedName>
        <fullName evidence="2">Translation factor (SUA5)</fullName>
    </submittedName>
</protein>
<dbReference type="OrthoDB" id="2135299at2"/>
<name>A0A0R2FC83_9LACO</name>
<sequence length="278" mass="30650">MTTKATYITDSTASEQSTTAAAKTVKWNGQLQIQGVEILKGDGGMIVSPTKVGYIIMTSDDKGLERKFAAKKRKRNKPGVVLCGSLEQVKQLAQMTPEIEALYQKHWDQDILLGCILPWKASAKDLIPDDGTKDLMMDKRDTSCFVIKFGTPSEQIAQELWTTYHKFSFASSANPSGKGNRGLVTGIGERIETAADLIIEANDYVASIQPDKTIDTRYEQGVMVSMVDESGELVPKQNGQVGVNPAPIVIRKGLDVDKIMANMSEIFSTWTYQHGLYY</sequence>
<dbReference type="PROSITE" id="PS51163">
    <property type="entry name" value="YRDC"/>
    <property type="match status" value="1"/>
</dbReference>
<feature type="domain" description="YrdC-like" evidence="1">
    <location>
        <begin position="29"/>
        <end position="233"/>
    </location>
</feature>
<evidence type="ECO:0000313" key="3">
    <source>
        <dbReference type="Proteomes" id="UP000051442"/>
    </source>
</evidence>
<dbReference type="Pfam" id="PF01300">
    <property type="entry name" value="Sua5_yciO_yrdC"/>
    <property type="match status" value="1"/>
</dbReference>
<keyword evidence="3" id="KW-1185">Reference proteome</keyword>
<dbReference type="Gene3D" id="3.90.870.10">
    <property type="entry name" value="DHBP synthase"/>
    <property type="match status" value="1"/>
</dbReference>
<dbReference type="PATRIC" id="fig|1423804.4.peg.162"/>
<proteinExistence type="predicted"/>
<dbReference type="InterPro" id="IPR006070">
    <property type="entry name" value="Sua5-like_dom"/>
</dbReference>
<dbReference type="InterPro" id="IPR017945">
    <property type="entry name" value="DHBP_synth_RibB-like_a/b_dom"/>
</dbReference>
<accession>A0A0R2FC83</accession>
<dbReference type="EMBL" id="AYZM01000061">
    <property type="protein sequence ID" value="KRN25742.1"/>
    <property type="molecule type" value="Genomic_DNA"/>
</dbReference>
<reference evidence="2 3" key="1">
    <citation type="journal article" date="2015" name="Genome Announc.">
        <title>Expanding the biotechnology potential of lactobacilli through comparative genomics of 213 strains and associated genera.</title>
        <authorList>
            <person name="Sun Z."/>
            <person name="Harris H.M."/>
            <person name="McCann A."/>
            <person name="Guo C."/>
            <person name="Argimon S."/>
            <person name="Zhang W."/>
            <person name="Yang X."/>
            <person name="Jeffery I.B."/>
            <person name="Cooney J.C."/>
            <person name="Kagawa T.F."/>
            <person name="Liu W."/>
            <person name="Song Y."/>
            <person name="Salvetti E."/>
            <person name="Wrobel A."/>
            <person name="Rasinkangas P."/>
            <person name="Parkhill J."/>
            <person name="Rea M.C."/>
            <person name="O'Sullivan O."/>
            <person name="Ritari J."/>
            <person name="Douillard F.P."/>
            <person name="Paul Ross R."/>
            <person name="Yang R."/>
            <person name="Briner A.E."/>
            <person name="Felis G.E."/>
            <person name="de Vos W.M."/>
            <person name="Barrangou R."/>
            <person name="Klaenhammer T.R."/>
            <person name="Caufield P.W."/>
            <person name="Cui Y."/>
            <person name="Zhang H."/>
            <person name="O'Toole P.W."/>
        </authorList>
    </citation>
    <scope>NUCLEOTIDE SEQUENCE [LARGE SCALE GENOMIC DNA]</scope>
    <source>
        <strain evidence="2 3">DSM 23365</strain>
    </source>
</reference>
<dbReference type="RefSeq" id="WP_082405124.1">
    <property type="nucleotide sequence ID" value="NZ_AYZM01000061.1"/>
</dbReference>
<evidence type="ECO:0000259" key="1">
    <source>
        <dbReference type="PROSITE" id="PS51163"/>
    </source>
</evidence>
<dbReference type="AlphaFoldDB" id="A0A0R2FC83"/>
<gene>
    <name evidence="2" type="ORF">FD14_GL000149</name>
</gene>
<dbReference type="GO" id="GO:0003725">
    <property type="term" value="F:double-stranded RNA binding"/>
    <property type="evidence" value="ECO:0007669"/>
    <property type="project" value="InterPro"/>
</dbReference>
<evidence type="ECO:0000313" key="2">
    <source>
        <dbReference type="EMBL" id="KRN25742.1"/>
    </source>
</evidence>